<sequence>MSDHQNAPNSRIAGPPFDLIWAGLAGTWLVVESVLFGVRGMDPVVSAVWAAGLVVAGLLVVTRRGEPELVSALRWGSSVTVAGGAAALAIGGNFTLFLAMHALLVVVLCAAVLRPVARRTDWVASGRVRVRLTWTVAGTCAGLIAFSLMQDLRGLPLIHPDVASLVTLGTMFETAVTVAIAVLWRGRRETVTTR</sequence>
<feature type="transmembrane region" description="Helical" evidence="1">
    <location>
        <begin position="12"/>
        <end position="31"/>
    </location>
</feature>
<keyword evidence="1" id="KW-0812">Transmembrane</keyword>
<feature type="transmembrane region" description="Helical" evidence="1">
    <location>
        <begin position="128"/>
        <end position="150"/>
    </location>
</feature>
<proteinExistence type="predicted"/>
<evidence type="ECO:0000256" key="1">
    <source>
        <dbReference type="SAM" id="Phobius"/>
    </source>
</evidence>
<evidence type="ECO:0000313" key="2">
    <source>
        <dbReference type="EMBL" id="GER99223.1"/>
    </source>
</evidence>
<dbReference type="Proteomes" id="UP000334990">
    <property type="component" value="Unassembled WGS sequence"/>
</dbReference>
<keyword evidence="3" id="KW-1185">Reference proteome</keyword>
<dbReference type="EMBL" id="BLAD01000039">
    <property type="protein sequence ID" value="GER99223.1"/>
    <property type="molecule type" value="Genomic_DNA"/>
</dbReference>
<feature type="transmembrane region" description="Helical" evidence="1">
    <location>
        <begin position="162"/>
        <end position="184"/>
    </location>
</feature>
<dbReference type="OrthoDB" id="3538656at2"/>
<reference evidence="2 3" key="1">
    <citation type="submission" date="2019-10" db="EMBL/GenBank/DDBJ databases">
        <title>Whole genome shotgun sequence of Acrocarpospora corrugata NBRC 13972.</title>
        <authorList>
            <person name="Ichikawa N."/>
            <person name="Kimura A."/>
            <person name="Kitahashi Y."/>
            <person name="Komaki H."/>
            <person name="Oguchi A."/>
        </authorList>
    </citation>
    <scope>NUCLEOTIDE SEQUENCE [LARGE SCALE GENOMIC DNA]</scope>
    <source>
        <strain evidence="2 3">NBRC 13972</strain>
    </source>
</reference>
<accession>A0A5M3VRU6</accession>
<protein>
    <submittedName>
        <fullName evidence="2">Uncharacterized protein</fullName>
    </submittedName>
</protein>
<evidence type="ECO:0000313" key="3">
    <source>
        <dbReference type="Proteomes" id="UP000334990"/>
    </source>
</evidence>
<keyword evidence="1" id="KW-0472">Membrane</keyword>
<feature type="transmembrane region" description="Helical" evidence="1">
    <location>
        <begin position="73"/>
        <end position="90"/>
    </location>
</feature>
<feature type="transmembrane region" description="Helical" evidence="1">
    <location>
        <begin position="43"/>
        <end position="61"/>
    </location>
</feature>
<organism evidence="2 3">
    <name type="scientific">Acrocarpospora corrugata</name>
    <dbReference type="NCBI Taxonomy" id="35763"/>
    <lineage>
        <taxon>Bacteria</taxon>
        <taxon>Bacillati</taxon>
        <taxon>Actinomycetota</taxon>
        <taxon>Actinomycetes</taxon>
        <taxon>Streptosporangiales</taxon>
        <taxon>Streptosporangiaceae</taxon>
        <taxon>Acrocarpospora</taxon>
    </lineage>
</organism>
<gene>
    <name evidence="2" type="ORF">Acor_12870</name>
</gene>
<dbReference type="AlphaFoldDB" id="A0A5M3VRU6"/>
<feature type="transmembrane region" description="Helical" evidence="1">
    <location>
        <begin position="96"/>
        <end position="116"/>
    </location>
</feature>
<name>A0A5M3VRU6_9ACTN</name>
<comment type="caution">
    <text evidence="2">The sequence shown here is derived from an EMBL/GenBank/DDBJ whole genome shotgun (WGS) entry which is preliminary data.</text>
</comment>
<dbReference type="RefSeq" id="WP_155335636.1">
    <property type="nucleotide sequence ID" value="NZ_BAAABN010000093.1"/>
</dbReference>
<keyword evidence="1" id="KW-1133">Transmembrane helix</keyword>